<keyword evidence="3" id="KW-1185">Reference proteome</keyword>
<evidence type="ECO:0000313" key="3">
    <source>
        <dbReference type="Proteomes" id="UP000598174"/>
    </source>
</evidence>
<dbReference type="EMBL" id="BOMM01000040">
    <property type="protein sequence ID" value="GIE12649.1"/>
    <property type="molecule type" value="Genomic_DNA"/>
</dbReference>
<protein>
    <submittedName>
        <fullName evidence="2">Uncharacterized protein</fullName>
    </submittedName>
</protein>
<accession>A0A919MFE2</accession>
<feature type="region of interest" description="Disordered" evidence="1">
    <location>
        <begin position="53"/>
        <end position="83"/>
    </location>
</feature>
<evidence type="ECO:0000313" key="2">
    <source>
        <dbReference type="EMBL" id="GIE12649.1"/>
    </source>
</evidence>
<dbReference type="AlphaFoldDB" id="A0A919MFE2"/>
<gene>
    <name evidence="2" type="ORF">Afe05nite_44890</name>
</gene>
<sequence>MRVILADVGREETHGRWGAVEPVRVRVGAVDGEPARSLVEGGRCLEWTADTAGKPARGVLGGPPVRAGRAAVRRGGQRGGGSRLRTGIMTVVETKPAQETPGIGRVACPG</sequence>
<dbReference type="Proteomes" id="UP000598174">
    <property type="component" value="Unassembled WGS sequence"/>
</dbReference>
<reference evidence="2" key="1">
    <citation type="submission" date="2021-01" db="EMBL/GenBank/DDBJ databases">
        <title>Whole genome shotgun sequence of Actinoplanes ferrugineus NBRC 15555.</title>
        <authorList>
            <person name="Komaki H."/>
            <person name="Tamura T."/>
        </authorList>
    </citation>
    <scope>NUCLEOTIDE SEQUENCE</scope>
    <source>
        <strain evidence="2">NBRC 15555</strain>
    </source>
</reference>
<proteinExistence type="predicted"/>
<evidence type="ECO:0000256" key="1">
    <source>
        <dbReference type="SAM" id="MobiDB-lite"/>
    </source>
</evidence>
<comment type="caution">
    <text evidence="2">The sequence shown here is derived from an EMBL/GenBank/DDBJ whole genome shotgun (WGS) entry which is preliminary data.</text>
</comment>
<organism evidence="2 3">
    <name type="scientific">Paractinoplanes ferrugineus</name>
    <dbReference type="NCBI Taxonomy" id="113564"/>
    <lineage>
        <taxon>Bacteria</taxon>
        <taxon>Bacillati</taxon>
        <taxon>Actinomycetota</taxon>
        <taxon>Actinomycetes</taxon>
        <taxon>Micromonosporales</taxon>
        <taxon>Micromonosporaceae</taxon>
        <taxon>Paractinoplanes</taxon>
    </lineage>
</organism>
<name>A0A919MFE2_9ACTN</name>